<accession>A0ABU9EA70</accession>
<keyword evidence="3" id="KW-1185">Reference proteome</keyword>
<dbReference type="Proteomes" id="UP001484239">
    <property type="component" value="Unassembled WGS sequence"/>
</dbReference>
<keyword evidence="1" id="KW-0732">Signal</keyword>
<comment type="caution">
    <text evidence="2">The sequence shown here is derived from an EMBL/GenBank/DDBJ whole genome shotgun (WGS) entry which is preliminary data.</text>
</comment>
<dbReference type="RefSeq" id="WP_405284702.1">
    <property type="nucleotide sequence ID" value="NZ_CP144380.1"/>
</dbReference>
<dbReference type="EMBL" id="JBBHLI010000002">
    <property type="protein sequence ID" value="MEK9500480.1"/>
    <property type="molecule type" value="Genomic_DNA"/>
</dbReference>
<evidence type="ECO:0000313" key="3">
    <source>
        <dbReference type="Proteomes" id="UP001484239"/>
    </source>
</evidence>
<dbReference type="Gene3D" id="2.40.160.50">
    <property type="entry name" value="membrane protein fhac: a member of the omp85/tpsb transporter family"/>
    <property type="match status" value="1"/>
</dbReference>
<evidence type="ECO:0008006" key="4">
    <source>
        <dbReference type="Google" id="ProtNLM"/>
    </source>
</evidence>
<sequence length="771" mass="85404">MRAERAVVVILALALAGPASAQEPGTYLDPAAAALHAAASDNWGGIDDAVVRYTAMVRQRIAAQLRTPLKDRTLYRNESAARVFWDRDHETLTQVLGVRSRYPGRDIAIEEGGLESILDDFTIDGAFDPGGDRLVFGMGSNDRSDDFQPDDDDFWVAHPLAPGADSLYRFRSGDTLVLSLPDGRELRAVRLDVLPRVADVHRMSGSLWIEPESGALVRAAYRLSEQFDAMRDVPDLREEEEQGSFRYVPGIFKPWTFDMEVMAVDYALWDFQVWLPRSARFEGVVAAGVMKIPVSFDLSYGIESVVLDDDLDDLAAAVPVMEEVHFQTRAEAMEYMARLAREQGVGGDLRTPDPEWVYDGDDRLVPRDLARLESSTDLPPPIGDDAAGFTSERELRGIIDDLADLPAPPVEGLPWAANWGLQRPDLVRYNRVEGPAVGGRVQLRAGSPFGPLSIETTGFIGLSDLEPKVRLSIERESLRRRVALGGYREMRALEPRARHLELGNSLNALLFGRDDGEYMLAAGADLVIAPPSARRESWRFRLFAERHDPVEREMNFSLAHAFDGDWRFRPVLPAEDVEEAGAELRISPWWGTDPLAPQIGLDLSGRAAWGRRPDGPDYDYLRGSATLRAAVPLASGRWRVGLEGGIGHIEGEAPLQQSWILGGPTTLRGFDATTTVGRRFVRGRAELGRVFPAWTVTLFGDVAVTRDRPEWTLDGVGRWAPDPEAWSHDDPRWAMGVGASLLDGLVRLDLSRGLTGPGRRTRLDLYLDALF</sequence>
<evidence type="ECO:0000313" key="2">
    <source>
        <dbReference type="EMBL" id="MEK9500480.1"/>
    </source>
</evidence>
<gene>
    <name evidence="2" type="ORF">WI372_05785</name>
</gene>
<evidence type="ECO:0000256" key="1">
    <source>
        <dbReference type="SAM" id="SignalP"/>
    </source>
</evidence>
<proteinExistence type="predicted"/>
<protein>
    <recommendedName>
        <fullName evidence="4">Bacterial surface antigen (D15) domain-containing protein</fullName>
    </recommendedName>
</protein>
<organism evidence="2 3">
    <name type="scientific">Gaopeijia maritima</name>
    <dbReference type="NCBI Taxonomy" id="3119007"/>
    <lineage>
        <taxon>Bacteria</taxon>
        <taxon>Pseudomonadati</taxon>
        <taxon>Gemmatimonadota</taxon>
        <taxon>Longimicrobiia</taxon>
        <taxon>Gaopeijiales</taxon>
        <taxon>Gaopeijiaceae</taxon>
        <taxon>Gaopeijia</taxon>
    </lineage>
</organism>
<feature type="signal peptide" evidence="1">
    <location>
        <begin position="1"/>
        <end position="21"/>
    </location>
</feature>
<reference evidence="2 3" key="1">
    <citation type="submission" date="2024-02" db="EMBL/GenBank/DDBJ databases">
        <title>A novel Gemmatimonadota bacterium.</title>
        <authorList>
            <person name="Du Z.-J."/>
            <person name="Ye Y.-Q."/>
        </authorList>
    </citation>
    <scope>NUCLEOTIDE SEQUENCE [LARGE SCALE GENOMIC DNA]</scope>
    <source>
        <strain evidence="2 3">DH-20</strain>
    </source>
</reference>
<feature type="chain" id="PRO_5045058857" description="Bacterial surface antigen (D15) domain-containing protein" evidence="1">
    <location>
        <begin position="22"/>
        <end position="771"/>
    </location>
</feature>
<name>A0ABU9EA70_9BACT</name>